<reference evidence="7" key="1">
    <citation type="submission" date="2013-12" db="EMBL/GenBank/DDBJ databases">
        <title>The Genome Sequence of Aphanomyces astaci APO3.</title>
        <authorList>
            <consortium name="The Broad Institute Genomics Platform"/>
            <person name="Russ C."/>
            <person name="Tyler B."/>
            <person name="van West P."/>
            <person name="Dieguez-Uribeondo J."/>
            <person name="Young S.K."/>
            <person name="Zeng Q."/>
            <person name="Gargeya S."/>
            <person name="Fitzgerald M."/>
            <person name="Abouelleil A."/>
            <person name="Alvarado L."/>
            <person name="Chapman S.B."/>
            <person name="Gainer-Dewar J."/>
            <person name="Goldberg J."/>
            <person name="Griggs A."/>
            <person name="Gujja S."/>
            <person name="Hansen M."/>
            <person name="Howarth C."/>
            <person name="Imamovic A."/>
            <person name="Ireland A."/>
            <person name="Larimer J."/>
            <person name="McCowan C."/>
            <person name="Murphy C."/>
            <person name="Pearson M."/>
            <person name="Poon T.W."/>
            <person name="Priest M."/>
            <person name="Roberts A."/>
            <person name="Saif S."/>
            <person name="Shea T."/>
            <person name="Sykes S."/>
            <person name="Wortman J."/>
            <person name="Nusbaum C."/>
            <person name="Birren B."/>
        </authorList>
    </citation>
    <scope>NUCLEOTIDE SEQUENCE [LARGE SCALE GENOMIC DNA]</scope>
    <source>
        <strain evidence="7">APO3</strain>
    </source>
</reference>
<evidence type="ECO:0000256" key="1">
    <source>
        <dbReference type="ARBA" id="ARBA00004141"/>
    </source>
</evidence>
<sequence>MARAIQHRKRPSAATTASHGKQPPTPSTSPPRSELFGYLSMLALSLQFGLQPLLNRAYAGTIRSNAVMVIVCESCKLVLAVLAISVKLRTNPTFLSSWNLIDSLKFSGLPACTYAVQNVLIQVAMQHLSPLEFNLINQSKLIWTAVFVYFLLHRRFTLVQCSTYNLLSPIVFTCNAVAMAMLMAASLLLSAGGSGSSGDHSDMSSTDRFYSGFVPVLVASVLSGFGAALTQLSLQTHARDASLVTAELCVYGSLFLLANMLLQSPSATSLSFDGWTIYTLIPVVSTATGGLLVGAVTQFAGGVMKSYSLIGGIALTGVLESILYQKALTNDLYIASGLVVASMYLYSSYPYVAPPTTPKTKQQ</sequence>
<evidence type="ECO:0000256" key="3">
    <source>
        <dbReference type="ARBA" id="ARBA00022989"/>
    </source>
</evidence>
<feature type="region of interest" description="Disordered" evidence="5">
    <location>
        <begin position="1"/>
        <end position="31"/>
    </location>
</feature>
<keyword evidence="4 6" id="KW-0472">Membrane</keyword>
<dbReference type="GO" id="GO:0015165">
    <property type="term" value="F:pyrimidine nucleotide-sugar transmembrane transporter activity"/>
    <property type="evidence" value="ECO:0007669"/>
    <property type="project" value="InterPro"/>
</dbReference>
<dbReference type="EMBL" id="KI913118">
    <property type="protein sequence ID" value="ETV85031.1"/>
    <property type="molecule type" value="Genomic_DNA"/>
</dbReference>
<dbReference type="RefSeq" id="XP_009825049.1">
    <property type="nucleotide sequence ID" value="XM_009826747.1"/>
</dbReference>
<evidence type="ECO:0008006" key="8">
    <source>
        <dbReference type="Google" id="ProtNLM"/>
    </source>
</evidence>
<accession>W4H0D7</accession>
<dbReference type="OrthoDB" id="408493at2759"/>
<name>W4H0D7_APHAT</name>
<evidence type="ECO:0000256" key="6">
    <source>
        <dbReference type="SAM" id="Phobius"/>
    </source>
</evidence>
<keyword evidence="3 6" id="KW-1133">Transmembrane helix</keyword>
<feature type="transmembrane region" description="Helical" evidence="6">
    <location>
        <begin position="164"/>
        <end position="189"/>
    </location>
</feature>
<dbReference type="VEuPathDB" id="FungiDB:H257_02914"/>
<evidence type="ECO:0000256" key="5">
    <source>
        <dbReference type="SAM" id="MobiDB-lite"/>
    </source>
</evidence>
<feature type="transmembrane region" description="Helical" evidence="6">
    <location>
        <begin position="332"/>
        <end position="352"/>
    </location>
</feature>
<comment type="subcellular location">
    <subcellularLocation>
        <location evidence="1">Membrane</location>
        <topology evidence="1">Multi-pass membrane protein</topology>
    </subcellularLocation>
</comment>
<evidence type="ECO:0000256" key="4">
    <source>
        <dbReference type="ARBA" id="ARBA00023136"/>
    </source>
</evidence>
<protein>
    <recommendedName>
        <fullName evidence="8">EamA domain-containing protein</fullName>
    </recommendedName>
</protein>
<feature type="transmembrane region" description="Helical" evidence="6">
    <location>
        <begin position="209"/>
        <end position="229"/>
    </location>
</feature>
<feature type="transmembrane region" description="Helical" evidence="6">
    <location>
        <begin position="274"/>
        <end position="295"/>
    </location>
</feature>
<dbReference type="GO" id="GO:0000139">
    <property type="term" value="C:Golgi membrane"/>
    <property type="evidence" value="ECO:0007669"/>
    <property type="project" value="InterPro"/>
</dbReference>
<feature type="transmembrane region" description="Helical" evidence="6">
    <location>
        <begin position="307"/>
        <end position="326"/>
    </location>
</feature>
<dbReference type="AlphaFoldDB" id="W4H0D7"/>
<feature type="transmembrane region" description="Helical" evidence="6">
    <location>
        <begin position="66"/>
        <end position="86"/>
    </location>
</feature>
<feature type="compositionally biased region" description="Basic residues" evidence="5">
    <location>
        <begin position="1"/>
        <end position="11"/>
    </location>
</feature>
<dbReference type="InterPro" id="IPR007271">
    <property type="entry name" value="Nuc_sug_transpt"/>
</dbReference>
<evidence type="ECO:0000256" key="2">
    <source>
        <dbReference type="ARBA" id="ARBA00022692"/>
    </source>
</evidence>
<feature type="transmembrane region" description="Helical" evidence="6">
    <location>
        <begin position="135"/>
        <end position="152"/>
    </location>
</feature>
<dbReference type="PANTHER" id="PTHR10231">
    <property type="entry name" value="NUCLEOTIDE-SUGAR TRANSMEMBRANE TRANSPORTER"/>
    <property type="match status" value="1"/>
</dbReference>
<proteinExistence type="predicted"/>
<dbReference type="GeneID" id="20804910"/>
<gene>
    <name evidence="7" type="ORF">H257_02914</name>
</gene>
<dbReference type="Pfam" id="PF04142">
    <property type="entry name" value="Nuc_sug_transp"/>
    <property type="match status" value="1"/>
</dbReference>
<keyword evidence="2 6" id="KW-0812">Transmembrane</keyword>
<organism evidence="7">
    <name type="scientific">Aphanomyces astaci</name>
    <name type="common">Crayfish plague agent</name>
    <dbReference type="NCBI Taxonomy" id="112090"/>
    <lineage>
        <taxon>Eukaryota</taxon>
        <taxon>Sar</taxon>
        <taxon>Stramenopiles</taxon>
        <taxon>Oomycota</taxon>
        <taxon>Saprolegniomycetes</taxon>
        <taxon>Saprolegniales</taxon>
        <taxon>Verrucalvaceae</taxon>
        <taxon>Aphanomyces</taxon>
    </lineage>
</organism>
<feature type="transmembrane region" description="Helical" evidence="6">
    <location>
        <begin position="241"/>
        <end position="262"/>
    </location>
</feature>
<evidence type="ECO:0000313" key="7">
    <source>
        <dbReference type="EMBL" id="ETV85031.1"/>
    </source>
</evidence>